<feature type="region of interest" description="Disordered" evidence="1">
    <location>
        <begin position="1"/>
        <end position="22"/>
    </location>
</feature>
<evidence type="ECO:0000313" key="2">
    <source>
        <dbReference type="EMBL" id="MQM12190.1"/>
    </source>
</evidence>
<evidence type="ECO:0000313" key="3">
    <source>
        <dbReference type="Proteomes" id="UP000652761"/>
    </source>
</evidence>
<dbReference type="AlphaFoldDB" id="A0A843X660"/>
<evidence type="ECO:0000256" key="1">
    <source>
        <dbReference type="SAM" id="MobiDB-lite"/>
    </source>
</evidence>
<gene>
    <name evidence="2" type="ORF">Taro_045106</name>
</gene>
<proteinExistence type="predicted"/>
<sequence>MQEQLKAQEEKLKAQTEEMSQMREKITRLKNISMKVDEMSTLLSKIQASQTRTQHVPPTVQSEIDEEADDYFDHDDHVS</sequence>
<feature type="compositionally biased region" description="Polar residues" evidence="1">
    <location>
        <begin position="47"/>
        <end position="62"/>
    </location>
</feature>
<comment type="caution">
    <text evidence="2">The sequence shown here is derived from an EMBL/GenBank/DDBJ whole genome shotgun (WGS) entry which is preliminary data.</text>
</comment>
<organism evidence="2 3">
    <name type="scientific">Colocasia esculenta</name>
    <name type="common">Wild taro</name>
    <name type="synonym">Arum esculentum</name>
    <dbReference type="NCBI Taxonomy" id="4460"/>
    <lineage>
        <taxon>Eukaryota</taxon>
        <taxon>Viridiplantae</taxon>
        <taxon>Streptophyta</taxon>
        <taxon>Embryophyta</taxon>
        <taxon>Tracheophyta</taxon>
        <taxon>Spermatophyta</taxon>
        <taxon>Magnoliopsida</taxon>
        <taxon>Liliopsida</taxon>
        <taxon>Araceae</taxon>
        <taxon>Aroideae</taxon>
        <taxon>Colocasieae</taxon>
        <taxon>Colocasia</taxon>
    </lineage>
</organism>
<dbReference type="EMBL" id="NMUH01005226">
    <property type="protein sequence ID" value="MQM12190.1"/>
    <property type="molecule type" value="Genomic_DNA"/>
</dbReference>
<protein>
    <submittedName>
        <fullName evidence="2">Uncharacterized protein</fullName>
    </submittedName>
</protein>
<dbReference type="Proteomes" id="UP000652761">
    <property type="component" value="Unassembled WGS sequence"/>
</dbReference>
<reference evidence="2" key="1">
    <citation type="submission" date="2017-07" db="EMBL/GenBank/DDBJ databases">
        <title>Taro Niue Genome Assembly and Annotation.</title>
        <authorList>
            <person name="Atibalentja N."/>
            <person name="Keating K."/>
            <person name="Fields C.J."/>
        </authorList>
    </citation>
    <scope>NUCLEOTIDE SEQUENCE</scope>
    <source>
        <strain evidence="2">Niue_2</strain>
        <tissue evidence="2">Leaf</tissue>
    </source>
</reference>
<feature type="region of interest" description="Disordered" evidence="1">
    <location>
        <begin position="47"/>
        <end position="79"/>
    </location>
</feature>
<keyword evidence="3" id="KW-1185">Reference proteome</keyword>
<name>A0A843X660_COLES</name>
<feature type="compositionally biased region" description="Acidic residues" evidence="1">
    <location>
        <begin position="63"/>
        <end position="73"/>
    </location>
</feature>
<accession>A0A843X660</accession>